<geneLocation type="plasmid" evidence="1 2">
    <name>p2unnamed</name>
</geneLocation>
<keyword evidence="2" id="KW-1185">Reference proteome</keyword>
<evidence type="ECO:0000313" key="2">
    <source>
        <dbReference type="Proteomes" id="UP000831859"/>
    </source>
</evidence>
<gene>
    <name evidence="1" type="ORF">MOO46_07870</name>
</gene>
<proteinExistence type="predicted"/>
<name>A0ABY4PJ51_9LACO</name>
<reference evidence="1 2" key="1">
    <citation type="journal article" date="2022" name="Int. J. Syst. Evol. Microbiol.">
        <title>Apilactobacillus apisilvae sp. nov., Nicolia spurrieriana gen. nov. sp. nov., Bombilactobacillus folatiphilus sp. nov. and Bombilactobacillus thymidiniphilus sp. nov., four new lactic acid bacterial isolates from stingless bees Tetragonula carbonaria and Austroplebeia australis.</title>
        <authorList>
            <person name="Oliphant S.A."/>
            <person name="Watson-Haigh N.S."/>
            <person name="Sumby K.M."/>
            <person name="Gardner J."/>
            <person name="Groom S."/>
            <person name="Jiranek V."/>
        </authorList>
    </citation>
    <scope>NUCLEOTIDE SEQUENCE [LARGE SCALE GENOMIC DNA]</scope>
    <source>
        <strain evidence="1 2">SG5_A10</strain>
    </source>
</reference>
<protein>
    <submittedName>
        <fullName evidence="1">Uncharacterized protein</fullName>
    </submittedName>
</protein>
<dbReference type="Proteomes" id="UP000831859">
    <property type="component" value="Plasmid p2unnamed"/>
</dbReference>
<accession>A0ABY4PJ51</accession>
<organism evidence="1 2">
    <name type="scientific">Apilactobacillus apisilvae</name>
    <dbReference type="NCBI Taxonomy" id="2923364"/>
    <lineage>
        <taxon>Bacteria</taxon>
        <taxon>Bacillati</taxon>
        <taxon>Bacillota</taxon>
        <taxon>Bacilli</taxon>
        <taxon>Lactobacillales</taxon>
        <taxon>Lactobacillaceae</taxon>
        <taxon>Apilactobacillus</taxon>
    </lineage>
</organism>
<evidence type="ECO:0000313" key="1">
    <source>
        <dbReference type="EMBL" id="UQS85849.1"/>
    </source>
</evidence>
<sequence>MKMNPILKAVYILEHQEGSISNVDDDDPRLKKIVGMYKHIDKPVNELSENASKILELLHYGYEPREIATKIGMKAVSVRQNIKKYNLLIKYTVIQDTYTKEKKLFRSIKSIAKMFKKLKIPIGYSKLIYSADNQKLLDGRYRIYRVKQIRKIKQGAKYAKGY</sequence>
<dbReference type="EMBL" id="CP093364">
    <property type="protein sequence ID" value="UQS85849.1"/>
    <property type="molecule type" value="Genomic_DNA"/>
</dbReference>
<keyword evidence="1" id="KW-0614">Plasmid</keyword>
<dbReference type="RefSeq" id="WP_249511812.1">
    <property type="nucleotide sequence ID" value="NZ_CP093364.1"/>
</dbReference>